<dbReference type="KEGG" id="lmoi:VV02_25390"/>
<dbReference type="OrthoDB" id="4312411at2"/>
<protein>
    <recommendedName>
        <fullName evidence="5">Lipoprotein</fullName>
    </recommendedName>
</protein>
<evidence type="ECO:0000256" key="1">
    <source>
        <dbReference type="SAM" id="MobiDB-lite"/>
    </source>
</evidence>
<keyword evidence="2" id="KW-0732">Signal</keyword>
<dbReference type="Gene3D" id="2.50.20.20">
    <property type="match status" value="1"/>
</dbReference>
<feature type="compositionally biased region" description="Low complexity" evidence="1">
    <location>
        <begin position="43"/>
        <end position="67"/>
    </location>
</feature>
<dbReference type="RefSeq" id="WP_052596183.1">
    <property type="nucleotide sequence ID" value="NZ_CP011112.1"/>
</dbReference>
<evidence type="ECO:0000313" key="3">
    <source>
        <dbReference type="EMBL" id="AKU18401.1"/>
    </source>
</evidence>
<feature type="chain" id="PRO_5005462167" description="Lipoprotein" evidence="2">
    <location>
        <begin position="28"/>
        <end position="273"/>
    </location>
</feature>
<dbReference type="PROSITE" id="PS51257">
    <property type="entry name" value="PROKAR_LIPOPROTEIN"/>
    <property type="match status" value="1"/>
</dbReference>
<proteinExistence type="predicted"/>
<sequence length="273" mass="28029">MNSTRRRTALLVSIPLGVAILAGCGDAAPTVSGQATSGVQRPTGSTAEPSGATSASGAPTTSPSAGTEATHDPSQIMKTAKSSANNAKSAHVVGDVVDNGKTMNVDLRGQVQGKNQQATVKTQDDGTVSILTLGSDNYIKGDRTYWTKQNAPAATVALLTDKWVKAPANKSSSFEKFTLKSLLASTTKSFDSSEINSVNTSVTELTLAGQSALKLAPRLATKSSSITVTADAKNLPLQVVSDSGTVTYSEWDVVPMYAAPPASQQVQMPGGAA</sequence>
<organism evidence="3 4">
    <name type="scientific">Luteipulveratus mongoliensis</name>
    <dbReference type="NCBI Taxonomy" id="571913"/>
    <lineage>
        <taxon>Bacteria</taxon>
        <taxon>Bacillati</taxon>
        <taxon>Actinomycetota</taxon>
        <taxon>Actinomycetes</taxon>
        <taxon>Micrococcales</taxon>
        <taxon>Dermacoccaceae</taxon>
        <taxon>Luteipulveratus</taxon>
    </lineage>
</organism>
<feature type="region of interest" description="Disordered" evidence="1">
    <location>
        <begin position="30"/>
        <end position="88"/>
    </location>
</feature>
<dbReference type="STRING" id="571913.VV02_25390"/>
<evidence type="ECO:0000256" key="2">
    <source>
        <dbReference type="SAM" id="SignalP"/>
    </source>
</evidence>
<keyword evidence="4" id="KW-1185">Reference proteome</keyword>
<accession>A0A0K1JNV9</accession>
<evidence type="ECO:0000313" key="4">
    <source>
        <dbReference type="Proteomes" id="UP000066480"/>
    </source>
</evidence>
<gene>
    <name evidence="3" type="ORF">VV02_25390</name>
</gene>
<name>A0A0K1JNV9_9MICO</name>
<dbReference type="AlphaFoldDB" id="A0A0K1JNV9"/>
<feature type="compositionally biased region" description="Polar residues" evidence="1">
    <location>
        <begin position="31"/>
        <end position="42"/>
    </location>
</feature>
<reference evidence="3 4" key="1">
    <citation type="submission" date="2015-03" db="EMBL/GenBank/DDBJ databases">
        <title>Luteipulveratus halotolerans sp. nov., a novel actinobacterium (Dermacoccaceae) from Sarawak, Malaysia.</title>
        <authorList>
            <person name="Juboi H."/>
            <person name="Basik A."/>
            <person name="Shamsul S.S."/>
            <person name="Arnold P."/>
            <person name="Schmitt E.K."/>
            <person name="Sanglier J.-J."/>
            <person name="Yeo T."/>
        </authorList>
    </citation>
    <scope>NUCLEOTIDE SEQUENCE [LARGE SCALE GENOMIC DNA]</scope>
    <source>
        <strain evidence="3 4">MN07-A0370</strain>
    </source>
</reference>
<feature type="signal peptide" evidence="2">
    <location>
        <begin position="1"/>
        <end position="27"/>
    </location>
</feature>
<dbReference type="Proteomes" id="UP000066480">
    <property type="component" value="Chromosome"/>
</dbReference>
<dbReference type="EMBL" id="CP011112">
    <property type="protein sequence ID" value="AKU18401.1"/>
    <property type="molecule type" value="Genomic_DNA"/>
</dbReference>
<evidence type="ECO:0008006" key="5">
    <source>
        <dbReference type="Google" id="ProtNLM"/>
    </source>
</evidence>